<dbReference type="InterPro" id="IPR053275">
    <property type="entry name" value="Agnestin_monoxygenase"/>
</dbReference>
<comment type="caution">
    <text evidence="1">The sequence shown here is derived from an EMBL/GenBank/DDBJ whole genome shotgun (WGS) entry which is preliminary data.</text>
</comment>
<sequence>MKVKAVVVGAGPAGIAVVGNLLEQQKFPILWIDDQFDGGRLNKFYREVPSNTKVGLFVGYANGVSSFRSIAREIPEPNAISLMKSLPQDKTCQIARAADMCVMLTQGLDQSKGVSKELGMVTEASWSKHDKWNVTINSVNGEFPLTISSELLVLCTGSSPATVPLPVKLEEISLDTALNPPLLSRMVPSGKFSTVGVIGSSHSAILVLRNLCNLASSTHPDLRVKWFTRHPLRYAEERDGWILRDNTGLKGEVAFWAKANLEDDILPTSVVAEYLQKVPTTLEHENIIYQTHLPACTHVIQAIGYHRNDIPVLTVNGVTILGVCHNATTGGFTDRHGVTIRGLYGAGIAWPEKTVDPEGKIQYAVGLAKFMKFLTRVTPAWTG</sequence>
<name>W9XEE9_9EURO</name>
<dbReference type="EMBL" id="AMWN01000011">
    <property type="protein sequence ID" value="EXJ78578.1"/>
    <property type="molecule type" value="Genomic_DNA"/>
</dbReference>
<dbReference type="SUPFAM" id="SSF51905">
    <property type="entry name" value="FAD/NAD(P)-binding domain"/>
    <property type="match status" value="1"/>
</dbReference>
<gene>
    <name evidence="1" type="ORF">A1O1_08979</name>
</gene>
<dbReference type="eggNOG" id="ENOG502RXKM">
    <property type="taxonomic scope" value="Eukaryota"/>
</dbReference>
<evidence type="ECO:0000313" key="1">
    <source>
        <dbReference type="EMBL" id="EXJ78578.1"/>
    </source>
</evidence>
<keyword evidence="2" id="KW-1185">Reference proteome</keyword>
<dbReference type="Gene3D" id="3.50.50.60">
    <property type="entry name" value="FAD/NAD(P)-binding domain"/>
    <property type="match status" value="1"/>
</dbReference>
<dbReference type="PANTHER" id="PTHR38688">
    <property type="entry name" value="PYR_REDOX_2 DOMAIN-CONTAINING PROTEIN"/>
    <property type="match status" value="1"/>
</dbReference>
<organism evidence="1 2">
    <name type="scientific">Capronia coronata CBS 617.96</name>
    <dbReference type="NCBI Taxonomy" id="1182541"/>
    <lineage>
        <taxon>Eukaryota</taxon>
        <taxon>Fungi</taxon>
        <taxon>Dikarya</taxon>
        <taxon>Ascomycota</taxon>
        <taxon>Pezizomycotina</taxon>
        <taxon>Eurotiomycetes</taxon>
        <taxon>Chaetothyriomycetidae</taxon>
        <taxon>Chaetothyriales</taxon>
        <taxon>Herpotrichiellaceae</taxon>
        <taxon>Capronia</taxon>
    </lineage>
</organism>
<reference evidence="1 2" key="1">
    <citation type="submission" date="2013-03" db="EMBL/GenBank/DDBJ databases">
        <title>The Genome Sequence of Capronia coronata CBS 617.96.</title>
        <authorList>
            <consortium name="The Broad Institute Genomics Platform"/>
            <person name="Cuomo C."/>
            <person name="de Hoog S."/>
            <person name="Gorbushina A."/>
            <person name="Walker B."/>
            <person name="Young S.K."/>
            <person name="Zeng Q."/>
            <person name="Gargeya S."/>
            <person name="Fitzgerald M."/>
            <person name="Haas B."/>
            <person name="Abouelleil A."/>
            <person name="Allen A.W."/>
            <person name="Alvarado L."/>
            <person name="Arachchi H.M."/>
            <person name="Berlin A.M."/>
            <person name="Chapman S.B."/>
            <person name="Gainer-Dewar J."/>
            <person name="Goldberg J."/>
            <person name="Griggs A."/>
            <person name="Gujja S."/>
            <person name="Hansen M."/>
            <person name="Howarth C."/>
            <person name="Imamovic A."/>
            <person name="Ireland A."/>
            <person name="Larimer J."/>
            <person name="McCowan C."/>
            <person name="Murphy C."/>
            <person name="Pearson M."/>
            <person name="Poon T.W."/>
            <person name="Priest M."/>
            <person name="Roberts A."/>
            <person name="Saif S."/>
            <person name="Shea T."/>
            <person name="Sisk P."/>
            <person name="Sykes S."/>
            <person name="Wortman J."/>
            <person name="Nusbaum C."/>
            <person name="Birren B."/>
        </authorList>
    </citation>
    <scope>NUCLEOTIDE SEQUENCE [LARGE SCALE GENOMIC DNA]</scope>
    <source>
        <strain evidence="1 2">CBS 617.96</strain>
    </source>
</reference>
<dbReference type="AlphaFoldDB" id="W9XEE9"/>
<dbReference type="Proteomes" id="UP000019484">
    <property type="component" value="Unassembled WGS sequence"/>
</dbReference>
<accession>W9XEE9</accession>
<dbReference type="OrthoDB" id="432536at2759"/>
<dbReference type="PANTHER" id="PTHR38688:SF1">
    <property type="entry name" value="FAD_NAD(P)-BINDING DOMAIN-CONTAINING PROTEIN"/>
    <property type="match status" value="1"/>
</dbReference>
<dbReference type="InterPro" id="IPR036188">
    <property type="entry name" value="FAD/NAD-bd_sf"/>
</dbReference>
<dbReference type="HOGENOM" id="CLU_033663_1_0_1"/>
<dbReference type="RefSeq" id="XP_007728026.1">
    <property type="nucleotide sequence ID" value="XM_007729836.1"/>
</dbReference>
<dbReference type="GeneID" id="19163825"/>
<dbReference type="STRING" id="1182541.W9XEE9"/>
<evidence type="ECO:0000313" key="2">
    <source>
        <dbReference type="Proteomes" id="UP000019484"/>
    </source>
</evidence>
<evidence type="ECO:0008006" key="3">
    <source>
        <dbReference type="Google" id="ProtNLM"/>
    </source>
</evidence>
<protein>
    <recommendedName>
        <fullName evidence="3">FAD/NAD(P)-binding domain-containing protein</fullName>
    </recommendedName>
</protein>
<proteinExistence type="predicted"/>